<feature type="region of interest" description="Disordered" evidence="1">
    <location>
        <begin position="180"/>
        <end position="294"/>
    </location>
</feature>
<feature type="region of interest" description="Disordered" evidence="1">
    <location>
        <begin position="315"/>
        <end position="365"/>
    </location>
</feature>
<dbReference type="GO" id="GO:0045292">
    <property type="term" value="P:mRNA cis splicing, via spliceosome"/>
    <property type="evidence" value="ECO:0007669"/>
    <property type="project" value="InterPro"/>
</dbReference>
<dbReference type="EMBL" id="OOIP01000004">
    <property type="protein sequence ID" value="SPO36294.1"/>
    <property type="molecule type" value="Genomic_DNA"/>
</dbReference>
<dbReference type="AlphaFoldDB" id="A0A5C3EVK1"/>
<dbReference type="GO" id="GO:0071011">
    <property type="term" value="C:precatalytic spliceosome"/>
    <property type="evidence" value="ECO:0007669"/>
    <property type="project" value="TreeGrafter"/>
</dbReference>
<feature type="compositionally biased region" description="Acidic residues" evidence="1">
    <location>
        <begin position="234"/>
        <end position="254"/>
    </location>
</feature>
<dbReference type="PROSITE" id="PS50174">
    <property type="entry name" value="G_PATCH"/>
    <property type="match status" value="1"/>
</dbReference>
<evidence type="ECO:0000256" key="1">
    <source>
        <dbReference type="SAM" id="MobiDB-lite"/>
    </source>
</evidence>
<evidence type="ECO:0000313" key="4">
    <source>
        <dbReference type="Proteomes" id="UP000323386"/>
    </source>
</evidence>
<feature type="compositionally biased region" description="Low complexity" evidence="1">
    <location>
        <begin position="331"/>
        <end position="342"/>
    </location>
</feature>
<dbReference type="SUPFAM" id="SSF54928">
    <property type="entry name" value="RNA-binding domain, RBD"/>
    <property type="match status" value="1"/>
</dbReference>
<dbReference type="Pfam" id="PF01585">
    <property type="entry name" value="G-patch"/>
    <property type="match status" value="1"/>
</dbReference>
<dbReference type="InterPro" id="IPR000467">
    <property type="entry name" value="G_patch_dom"/>
</dbReference>
<dbReference type="Gene3D" id="3.30.70.330">
    <property type="match status" value="1"/>
</dbReference>
<accession>A0A5C3EVK1</accession>
<feature type="region of interest" description="Disordered" evidence="1">
    <location>
        <begin position="379"/>
        <end position="542"/>
    </location>
</feature>
<feature type="compositionally biased region" description="Low complexity" evidence="1">
    <location>
        <begin position="92"/>
        <end position="152"/>
    </location>
</feature>
<dbReference type="SMART" id="SM00361">
    <property type="entry name" value="RRM_1"/>
    <property type="match status" value="1"/>
</dbReference>
<name>A0A5C3EVK1_9BASI</name>
<dbReference type="GO" id="GO:0003676">
    <property type="term" value="F:nucleic acid binding"/>
    <property type="evidence" value="ECO:0007669"/>
    <property type="project" value="InterPro"/>
</dbReference>
<organism evidence="3 4">
    <name type="scientific">Pseudozyma flocculosa</name>
    <dbReference type="NCBI Taxonomy" id="84751"/>
    <lineage>
        <taxon>Eukaryota</taxon>
        <taxon>Fungi</taxon>
        <taxon>Dikarya</taxon>
        <taxon>Basidiomycota</taxon>
        <taxon>Ustilaginomycotina</taxon>
        <taxon>Ustilaginomycetes</taxon>
        <taxon>Ustilaginales</taxon>
        <taxon>Ustilaginaceae</taxon>
        <taxon>Pseudozyma</taxon>
    </lineage>
</organism>
<feature type="compositionally biased region" description="Low complexity" evidence="1">
    <location>
        <begin position="440"/>
        <end position="455"/>
    </location>
</feature>
<protein>
    <recommendedName>
        <fullName evidence="2">G-patch domain-containing protein</fullName>
    </recommendedName>
</protein>
<dbReference type="InterPro" id="IPR012677">
    <property type="entry name" value="Nucleotide-bd_a/b_plait_sf"/>
</dbReference>
<dbReference type="PANTHER" id="PTHR13288:SF8">
    <property type="entry name" value="SPLICING FACTOR 45"/>
    <property type="match status" value="1"/>
</dbReference>
<dbReference type="SMART" id="SM00443">
    <property type="entry name" value="G_patch"/>
    <property type="match status" value="1"/>
</dbReference>
<dbReference type="InterPro" id="IPR003954">
    <property type="entry name" value="RRM_euk-type"/>
</dbReference>
<sequence length="644" mass="67340">MSSLRGASLYSGIFGDEEGEAAKDNDAAAATTTTTADSSTPAADAASTKSEQNKSTGSAPAWSAALRFAPRKSAAASNKAKPRPSAALLASFAPPLPADAPGTGSTGGVSQVGAAKAPAASSAAGSHPSPSSQPPAAMAAASHAATGEASAPRPSHEIGLRANPSIASIQTTAIRLPGAASEAAAALPAATPVHAPPPTTLPPEVLERDRQLARAAAEARGDRPVQRRGGPSADADDDRWDEEGGWEGEDDEDVNGFLASSAGKKASKKKKNKRKRGVSPPTGPNMDHDYDPRVPNDYIAYRELVAKRRQAELTAIREEQRRHRDDKCDDGQSAGRRSGFGSRARDEWSDEEALPPPSTGEEAYARRVAATAAMTGEEAYQRRLALSQAQTGAPAMRPPRPPPPPPPLPPPLSSSVPPSNAGLPPPPSLDATGAMDLEARQSAAAAIAARLAKALPPGPPPPRPPPPAPADEATATTGPPAPQNPHDFAARLMNKYGYQEGQGIGAEGNKGILTPLLSTSSGKGRGTIQNEREEAKRREERERFGDVSNAVVLYNLVKPEELEDEREREEVLGEIREECSKHGYISSLSPLLPSSTSSAQERQRGVGILVEYTGEAGAWRAVRALDGRFFAGQTVRARFYHRPG</sequence>
<feature type="domain" description="G-patch" evidence="2">
    <location>
        <begin position="485"/>
        <end position="532"/>
    </location>
</feature>
<dbReference type="Proteomes" id="UP000323386">
    <property type="component" value="Unassembled WGS sequence"/>
</dbReference>
<dbReference type="InterPro" id="IPR035979">
    <property type="entry name" value="RBD_domain_sf"/>
</dbReference>
<feature type="compositionally biased region" description="Low complexity" evidence="1">
    <location>
        <begin position="180"/>
        <end position="193"/>
    </location>
</feature>
<reference evidence="3 4" key="1">
    <citation type="submission" date="2018-03" db="EMBL/GenBank/DDBJ databases">
        <authorList>
            <person name="Guldener U."/>
        </authorList>
    </citation>
    <scope>NUCLEOTIDE SEQUENCE [LARGE SCALE GENOMIC DNA]</scope>
    <source>
        <strain evidence="3 4">DAOM196992</strain>
    </source>
</reference>
<evidence type="ECO:0000259" key="2">
    <source>
        <dbReference type="PROSITE" id="PS50174"/>
    </source>
</evidence>
<keyword evidence="4" id="KW-1185">Reference proteome</keyword>
<feature type="compositionally biased region" description="Basic residues" evidence="1">
    <location>
        <begin position="265"/>
        <end position="277"/>
    </location>
</feature>
<feature type="compositionally biased region" description="Pro residues" evidence="1">
    <location>
        <begin position="396"/>
        <end position="412"/>
    </location>
</feature>
<feature type="compositionally biased region" description="Basic and acidic residues" evidence="1">
    <location>
        <begin position="530"/>
        <end position="542"/>
    </location>
</feature>
<feature type="region of interest" description="Disordered" evidence="1">
    <location>
        <begin position="92"/>
        <end position="164"/>
    </location>
</feature>
<gene>
    <name evidence="3" type="ORF">PSFLO_01765</name>
</gene>
<feature type="compositionally biased region" description="Low complexity" evidence="1">
    <location>
        <begin position="27"/>
        <end position="50"/>
    </location>
</feature>
<feature type="compositionally biased region" description="Pro residues" evidence="1">
    <location>
        <begin position="456"/>
        <end position="469"/>
    </location>
</feature>
<evidence type="ECO:0000313" key="3">
    <source>
        <dbReference type="EMBL" id="SPO36294.1"/>
    </source>
</evidence>
<feature type="region of interest" description="Disordered" evidence="1">
    <location>
        <begin position="19"/>
        <end position="62"/>
    </location>
</feature>
<feature type="compositionally biased region" description="Basic and acidic residues" evidence="1">
    <location>
        <begin position="315"/>
        <end position="330"/>
    </location>
</feature>
<proteinExistence type="predicted"/>
<dbReference type="PANTHER" id="PTHR13288">
    <property type="entry name" value="SPLICING FACTOR 45 SPF45"/>
    <property type="match status" value="1"/>
</dbReference>
<feature type="compositionally biased region" description="Low complexity" evidence="1">
    <location>
        <begin position="413"/>
        <end position="422"/>
    </location>
</feature>
<dbReference type="OrthoDB" id="5411533at2759"/>
<feature type="compositionally biased region" description="Basic and acidic residues" evidence="1">
    <location>
        <begin position="205"/>
        <end position="225"/>
    </location>
</feature>
<dbReference type="InterPro" id="IPR040052">
    <property type="entry name" value="RBM17"/>
</dbReference>